<protein>
    <recommendedName>
        <fullName evidence="4">DUF3159 domain-containing protein</fullName>
    </recommendedName>
</protein>
<sequence>MTTITVAAETAMSTADTESTTAPEALQTPNPLKQALLPLAVDIAVPLGAYYALHAGLGVGTAAALALSSVVPAARTITAAVTKRELNALAALMLTVNVVAIALTFVSGNPRLMLAKDSAVSSTIALGMLWSVRGGKPMMSAGLKPFVVKGDVRRAAAWDALKAGSSAFRAKENLFTVIWGAWLLAECVARLAGAFLLPVSTMAWLGTVVLVVAIAGACVTGGAAVEPLEKLVEAQAADLASAEER</sequence>
<gene>
    <name evidence="2" type="ORF">KGQ19_41270</name>
</gene>
<evidence type="ECO:0008006" key="4">
    <source>
        <dbReference type="Google" id="ProtNLM"/>
    </source>
</evidence>
<proteinExistence type="predicted"/>
<comment type="caution">
    <text evidence="2">The sequence shown here is derived from an EMBL/GenBank/DDBJ whole genome shotgun (WGS) entry which is preliminary data.</text>
</comment>
<feature type="transmembrane region" description="Helical" evidence="1">
    <location>
        <begin position="203"/>
        <end position="225"/>
    </location>
</feature>
<evidence type="ECO:0000313" key="3">
    <source>
        <dbReference type="Proteomes" id="UP000730482"/>
    </source>
</evidence>
<evidence type="ECO:0000256" key="1">
    <source>
        <dbReference type="SAM" id="Phobius"/>
    </source>
</evidence>
<keyword evidence="1" id="KW-0472">Membrane</keyword>
<keyword evidence="1" id="KW-0812">Transmembrane</keyword>
<accession>A0ABS5L5B4</accession>
<dbReference type="NCBIfam" id="NF041646">
    <property type="entry name" value="VC0807_fam"/>
    <property type="match status" value="1"/>
</dbReference>
<feature type="transmembrane region" description="Helical" evidence="1">
    <location>
        <begin position="49"/>
        <end position="74"/>
    </location>
</feature>
<reference evidence="2 3" key="1">
    <citation type="submission" date="2020-02" db="EMBL/GenBank/DDBJ databases">
        <title>Acidophilic actinobacteria isolated from forest soil.</title>
        <authorList>
            <person name="Golinska P."/>
        </authorList>
    </citation>
    <scope>NUCLEOTIDE SEQUENCE [LARGE SCALE GENOMIC DNA]</scope>
    <source>
        <strain evidence="2 3">NL8</strain>
    </source>
</reference>
<feature type="transmembrane region" description="Helical" evidence="1">
    <location>
        <begin position="174"/>
        <end position="197"/>
    </location>
</feature>
<name>A0ABS5L5B4_9ACTN</name>
<dbReference type="EMBL" id="JAAFYZ010000245">
    <property type="protein sequence ID" value="MBS2553305.1"/>
    <property type="molecule type" value="Genomic_DNA"/>
</dbReference>
<keyword evidence="3" id="KW-1185">Reference proteome</keyword>
<dbReference type="Proteomes" id="UP000730482">
    <property type="component" value="Unassembled WGS sequence"/>
</dbReference>
<dbReference type="RefSeq" id="WP_212019716.1">
    <property type="nucleotide sequence ID" value="NZ_JAAFYZ010000245.1"/>
</dbReference>
<keyword evidence="1" id="KW-1133">Transmembrane helix</keyword>
<evidence type="ECO:0000313" key="2">
    <source>
        <dbReference type="EMBL" id="MBS2553305.1"/>
    </source>
</evidence>
<organism evidence="2 3">
    <name type="scientific">Catenulispora pinistramenti</name>
    <dbReference type="NCBI Taxonomy" id="2705254"/>
    <lineage>
        <taxon>Bacteria</taxon>
        <taxon>Bacillati</taxon>
        <taxon>Actinomycetota</taxon>
        <taxon>Actinomycetes</taxon>
        <taxon>Catenulisporales</taxon>
        <taxon>Catenulisporaceae</taxon>
        <taxon>Catenulispora</taxon>
    </lineage>
</organism>
<feature type="transmembrane region" description="Helical" evidence="1">
    <location>
        <begin position="86"/>
        <end position="106"/>
    </location>
</feature>